<dbReference type="InterPro" id="IPR025338">
    <property type="entry name" value="DUF4244"/>
</dbReference>
<dbReference type="Pfam" id="PF14029">
    <property type="entry name" value="DUF4244"/>
    <property type="match status" value="1"/>
</dbReference>
<keyword evidence="2" id="KW-1185">Reference proteome</keyword>
<proteinExistence type="predicted"/>
<dbReference type="GeneID" id="76728526"/>
<reference evidence="1 2" key="1">
    <citation type="journal article" date="2019" name="BMC Evol. Biol.">
        <title>Comparative genomics of Mycobacterium mucogenicum and Mycobacterium neoaurum clade members emphasizing tRNA and non-coding RNA.</title>
        <authorList>
            <person name="Behra P.R.K."/>
            <person name="Pettersson B.M.F."/>
            <person name="Das S."/>
            <person name="Dasgupta S."/>
            <person name="Kirsebom L.A."/>
        </authorList>
    </citation>
    <scope>NUCLEOTIDE SEQUENCE [LARGE SCALE GENOMIC DNA]</scope>
    <source>
        <strain evidence="1 2">DSM 44124</strain>
    </source>
</reference>
<dbReference type="AlphaFoldDB" id="A0A8E4R6U7"/>
<name>A0A8E4R6U7_MYCMU</name>
<dbReference type="Proteomes" id="UP000309231">
    <property type="component" value="Chromosome"/>
</dbReference>
<accession>A0A8E4R6U7</accession>
<evidence type="ECO:0000313" key="2">
    <source>
        <dbReference type="Proteomes" id="UP000309231"/>
    </source>
</evidence>
<protein>
    <submittedName>
        <fullName evidence="1">DUF4244 domain-containing protein</fullName>
    </submittedName>
</protein>
<dbReference type="EMBL" id="CP062008">
    <property type="protein sequence ID" value="QPG68935.1"/>
    <property type="molecule type" value="Genomic_DNA"/>
</dbReference>
<organism evidence="1 2">
    <name type="scientific">Mycolicibacterium mucogenicum DSM 44124</name>
    <dbReference type="NCBI Taxonomy" id="1226753"/>
    <lineage>
        <taxon>Bacteria</taxon>
        <taxon>Bacillati</taxon>
        <taxon>Actinomycetota</taxon>
        <taxon>Actinomycetes</taxon>
        <taxon>Mycobacteriales</taxon>
        <taxon>Mycobacteriaceae</taxon>
        <taxon>Mycolicibacterium</taxon>
    </lineage>
</organism>
<reference evidence="1 2" key="2">
    <citation type="journal article" date="2019" name="Sci. Rep.">
        <title>Insight into the biology of Mycobacterium mucogenicum and Mycobacterium neoaurum clade members.</title>
        <authorList>
            <person name="Behra P.R.K."/>
            <person name="Pettersson B.M.F."/>
            <person name="Ramesh M."/>
            <person name="Dasgupta S."/>
            <person name="Kirsebom L.A."/>
        </authorList>
    </citation>
    <scope>NUCLEOTIDE SEQUENCE [LARGE SCALE GENOMIC DNA]</scope>
    <source>
        <strain evidence="1 2">DSM 44124</strain>
    </source>
</reference>
<gene>
    <name evidence="1" type="ORF">C1S78_026580</name>
</gene>
<evidence type="ECO:0000313" key="1">
    <source>
        <dbReference type="EMBL" id="QPG68935.1"/>
    </source>
</evidence>
<dbReference type="KEGG" id="mmuc:C1S78_026580"/>
<sequence length="48" mass="5324">MKMNSFRALEARATMLLTDESGMSTVEYAIGTLFICPCRVGSFVKTVF</sequence>
<dbReference type="RefSeq" id="WP_138158581.1">
    <property type="nucleotide sequence ID" value="NZ_ANBS01000018.1"/>
</dbReference>